<dbReference type="OrthoDB" id="329976at2759"/>
<comment type="caution">
    <text evidence="1">The sequence shown here is derived from an EMBL/GenBank/DDBJ whole genome shotgun (WGS) entry which is preliminary data.</text>
</comment>
<dbReference type="VEuPathDB" id="ToxoDB:TGDOM2_268270"/>
<dbReference type="Proteomes" id="UP000028837">
    <property type="component" value="Unassembled WGS sequence"/>
</dbReference>
<dbReference type="EMBL" id="AHZU02000874">
    <property type="protein sequence ID" value="KFG39116.1"/>
    <property type="molecule type" value="Genomic_DNA"/>
</dbReference>
<evidence type="ECO:0000313" key="2">
    <source>
        <dbReference type="Proteomes" id="UP000028837"/>
    </source>
</evidence>
<evidence type="ECO:0000313" key="1">
    <source>
        <dbReference type="EMBL" id="KFG39116.1"/>
    </source>
</evidence>
<accession>A0A086K3Z8</accession>
<organism evidence="1 2">
    <name type="scientific">Toxoplasma gondii GAB2-2007-GAL-DOM2</name>
    <dbReference type="NCBI Taxonomy" id="1130820"/>
    <lineage>
        <taxon>Eukaryota</taxon>
        <taxon>Sar</taxon>
        <taxon>Alveolata</taxon>
        <taxon>Apicomplexa</taxon>
        <taxon>Conoidasida</taxon>
        <taxon>Coccidia</taxon>
        <taxon>Eucoccidiorida</taxon>
        <taxon>Eimeriorina</taxon>
        <taxon>Sarcocystidae</taxon>
        <taxon>Toxoplasma</taxon>
    </lineage>
</organism>
<dbReference type="PROSITE" id="PS51257">
    <property type="entry name" value="PROKAR_LIPOPROTEIN"/>
    <property type="match status" value="1"/>
</dbReference>
<sequence length="214" mass="23021">MTRPLLRPLCCGVGRQRFLSVCIFLAAFSPALLACSNRVWPDGASPPASYFLIVEPEGITTPRTQEVSLLGGQSFALVDKTANGLEFNPASWDTTALPFDDSRCQTDQTISMGSLFPEATAQLWSQVAPQPAETEAGVKKIYKFVTPPMEQLPRKAVNFCLVAYNKQARGSRTGTTTESETAGPALTLVFHAAGPQATFGIALATVFLPLFSVF</sequence>
<dbReference type="AlphaFoldDB" id="A0A086K3Z8"/>
<reference evidence="1 2" key="1">
    <citation type="submission" date="2014-02" db="EMBL/GenBank/DDBJ databases">
        <authorList>
            <person name="Sibley D."/>
            <person name="Venepally P."/>
            <person name="Karamycheva S."/>
            <person name="Hadjithomas M."/>
            <person name="Khan A."/>
            <person name="Brunk B."/>
            <person name="Roos D."/>
            <person name="Caler E."/>
            <person name="Lorenzi H."/>
        </authorList>
    </citation>
    <scope>NUCLEOTIDE SEQUENCE [LARGE SCALE GENOMIC DNA]</scope>
    <source>
        <strain evidence="1 2">GAB2-2007-GAL-DOM2</strain>
    </source>
</reference>
<gene>
    <name evidence="1" type="ORF">TGDOM2_268270</name>
</gene>
<evidence type="ECO:0008006" key="3">
    <source>
        <dbReference type="Google" id="ProtNLM"/>
    </source>
</evidence>
<name>A0A086K3Z8_TOXGO</name>
<protein>
    <recommendedName>
        <fullName evidence="3">Toxoplasma gondii family A protein</fullName>
    </recommendedName>
</protein>
<proteinExistence type="predicted"/>